<dbReference type="EMBL" id="JAPEUX010000003">
    <property type="protein sequence ID" value="KAJ4356114.1"/>
    <property type="molecule type" value="Genomic_DNA"/>
</dbReference>
<dbReference type="OrthoDB" id="5342507at2759"/>
<protein>
    <recommendedName>
        <fullName evidence="5">MARVEL domain-containing protein</fullName>
    </recommendedName>
</protein>
<comment type="caution">
    <text evidence="3">The sequence shown here is derived from an EMBL/GenBank/DDBJ whole genome shotgun (WGS) entry which is preliminary data.</text>
</comment>
<sequence>MRHVLLPPCNPSSCYFGPPFTMALGGAALKLFQTILYAIEFCCAAIILGIYSYFLATLADRDLTIYTWAKAVEGMSGAAVLYTIFAVLLTCFLGGKSFFAFLAIIFDLLFMGAFIAIAVLTRDGAHSCSGYVKTPLGNGQSNDKQGFDDSTGNQQYTYAVSLGTACRLNTACFAVAIAGALLFLVSALVQIALARHHKKEKRYGPSPANNYTSGRGRGFFGRGRKNKNAGLRDPEVAAGAGTLATGPAHDVRPSHDTAYTGSTVAGTAPYEHNKPLTGGYHTAPTGTYAHNTAATNY</sequence>
<gene>
    <name evidence="3" type="ORF">N0V89_004142</name>
</gene>
<keyword evidence="2" id="KW-0472">Membrane</keyword>
<organism evidence="3 4">
    <name type="scientific">Didymosphaeria variabile</name>
    <dbReference type="NCBI Taxonomy" id="1932322"/>
    <lineage>
        <taxon>Eukaryota</taxon>
        <taxon>Fungi</taxon>
        <taxon>Dikarya</taxon>
        <taxon>Ascomycota</taxon>
        <taxon>Pezizomycotina</taxon>
        <taxon>Dothideomycetes</taxon>
        <taxon>Pleosporomycetidae</taxon>
        <taxon>Pleosporales</taxon>
        <taxon>Massarineae</taxon>
        <taxon>Didymosphaeriaceae</taxon>
        <taxon>Didymosphaeria</taxon>
    </lineage>
</organism>
<evidence type="ECO:0000313" key="3">
    <source>
        <dbReference type="EMBL" id="KAJ4356114.1"/>
    </source>
</evidence>
<accession>A0A9W8XPP8</accession>
<dbReference type="GeneID" id="80907672"/>
<evidence type="ECO:0000313" key="4">
    <source>
        <dbReference type="Proteomes" id="UP001140513"/>
    </source>
</evidence>
<keyword evidence="2" id="KW-1133">Transmembrane helix</keyword>
<evidence type="ECO:0008006" key="5">
    <source>
        <dbReference type="Google" id="ProtNLM"/>
    </source>
</evidence>
<dbReference type="AlphaFoldDB" id="A0A9W8XPP8"/>
<proteinExistence type="predicted"/>
<reference evidence="3" key="1">
    <citation type="submission" date="2022-10" db="EMBL/GenBank/DDBJ databases">
        <title>Tapping the CABI collections for fungal endophytes: first genome assemblies for Collariella, Neodidymelliopsis, Ascochyta clinopodiicola, Didymella pomorum, Didymosphaeria variabile, Neocosmospora piperis and Neocucurbitaria cava.</title>
        <authorList>
            <person name="Hill R."/>
        </authorList>
    </citation>
    <scope>NUCLEOTIDE SEQUENCE</scope>
    <source>
        <strain evidence="3">IMI 356815</strain>
    </source>
</reference>
<feature type="transmembrane region" description="Helical" evidence="2">
    <location>
        <begin position="98"/>
        <end position="120"/>
    </location>
</feature>
<evidence type="ECO:0000256" key="1">
    <source>
        <dbReference type="SAM" id="MobiDB-lite"/>
    </source>
</evidence>
<feature type="region of interest" description="Disordered" evidence="1">
    <location>
        <begin position="199"/>
        <end position="232"/>
    </location>
</feature>
<feature type="transmembrane region" description="Helical" evidence="2">
    <location>
        <begin position="168"/>
        <end position="193"/>
    </location>
</feature>
<keyword evidence="2" id="KW-0812">Transmembrane</keyword>
<keyword evidence="4" id="KW-1185">Reference proteome</keyword>
<dbReference type="Proteomes" id="UP001140513">
    <property type="component" value="Unassembled WGS sequence"/>
</dbReference>
<dbReference type="RefSeq" id="XP_056073240.1">
    <property type="nucleotide sequence ID" value="XM_056212932.1"/>
</dbReference>
<name>A0A9W8XPP8_9PLEO</name>
<evidence type="ECO:0000256" key="2">
    <source>
        <dbReference type="SAM" id="Phobius"/>
    </source>
</evidence>
<feature type="transmembrane region" description="Helical" evidence="2">
    <location>
        <begin position="35"/>
        <end position="54"/>
    </location>
</feature>
<feature type="transmembrane region" description="Helical" evidence="2">
    <location>
        <begin position="74"/>
        <end position="93"/>
    </location>
</feature>